<protein>
    <submittedName>
        <fullName evidence="3">Tripartite tricarboxylate transporter family receptor</fullName>
    </submittedName>
</protein>
<feature type="chain" id="PRO_5006615748" evidence="2">
    <location>
        <begin position="23"/>
        <end position="324"/>
    </location>
</feature>
<keyword evidence="4" id="KW-1185">Reference proteome</keyword>
<dbReference type="Pfam" id="PF03401">
    <property type="entry name" value="TctC"/>
    <property type="match status" value="1"/>
</dbReference>
<dbReference type="PANTHER" id="PTHR42928">
    <property type="entry name" value="TRICARBOXYLATE-BINDING PROTEIN"/>
    <property type="match status" value="1"/>
</dbReference>
<dbReference type="Gene3D" id="3.40.190.10">
    <property type="entry name" value="Periplasmic binding protein-like II"/>
    <property type="match status" value="1"/>
</dbReference>
<gene>
    <name evidence="3" type="ORF">GJW-30_1_03320</name>
</gene>
<dbReference type="CDD" id="cd13578">
    <property type="entry name" value="PBP2_Bug27"/>
    <property type="match status" value="1"/>
</dbReference>
<dbReference type="InterPro" id="IPR005064">
    <property type="entry name" value="BUG"/>
</dbReference>
<dbReference type="EMBL" id="AP014946">
    <property type="protein sequence ID" value="BAT60770.1"/>
    <property type="molecule type" value="Genomic_DNA"/>
</dbReference>
<keyword evidence="3" id="KW-0675">Receptor</keyword>
<sequence length="324" mass="33695">MKKISLALAATLFAATASVATAQDWPTKPIMFVVPFAAGGGTDAFARPLAQQLDKQLGQRILIDNRAGAGGTAGAAIAAKAPADGYTFFVGATHHTIAPAIYPKLPYDIEKDFIPVAMISRPPHVVVVHPGKVQAKTLAELIAAAKANPGKMTYGHAGNGTSHHLAGELFKLLTGTNILAVPYRGAGPMMQDLVAGHVDMAFDGMGSSANQITSGTIRPLAVAANARVKAFPDLPTAAEAGVQGYEVATWYGLWAPKGTPPEIVARMTKEVQTALKDPAIVEAWAKNGSDTPDVTGDAFAKVIASDIARWGKVVKDANVKLDGN</sequence>
<dbReference type="PIRSF" id="PIRSF017082">
    <property type="entry name" value="YflP"/>
    <property type="match status" value="1"/>
</dbReference>
<evidence type="ECO:0000256" key="2">
    <source>
        <dbReference type="SAM" id="SignalP"/>
    </source>
</evidence>
<reference evidence="3 4" key="1">
    <citation type="submission" date="2015-08" db="EMBL/GenBank/DDBJ databases">
        <title>Investigation of the bacterial diversity of lava forest soil.</title>
        <authorList>
            <person name="Lee J.S."/>
        </authorList>
    </citation>
    <scope>NUCLEOTIDE SEQUENCE [LARGE SCALE GENOMIC DNA]</scope>
    <source>
        <strain evidence="3 4">GJW-30</strain>
    </source>
</reference>
<feature type="signal peptide" evidence="2">
    <location>
        <begin position="1"/>
        <end position="22"/>
    </location>
</feature>
<evidence type="ECO:0000313" key="4">
    <source>
        <dbReference type="Proteomes" id="UP000236884"/>
    </source>
</evidence>
<proteinExistence type="inferred from homology"/>
<dbReference type="PANTHER" id="PTHR42928:SF5">
    <property type="entry name" value="BLR1237 PROTEIN"/>
    <property type="match status" value="1"/>
</dbReference>
<accession>A0A0S3PXW6</accession>
<dbReference type="AlphaFoldDB" id="A0A0S3PXW6"/>
<evidence type="ECO:0000256" key="1">
    <source>
        <dbReference type="ARBA" id="ARBA00006987"/>
    </source>
</evidence>
<evidence type="ECO:0000313" key="3">
    <source>
        <dbReference type="EMBL" id="BAT60770.1"/>
    </source>
</evidence>
<dbReference type="RefSeq" id="WP_245408541.1">
    <property type="nucleotide sequence ID" value="NZ_AP014946.1"/>
</dbReference>
<dbReference type="Gene3D" id="3.40.190.150">
    <property type="entry name" value="Bordetella uptake gene, domain 1"/>
    <property type="match status" value="1"/>
</dbReference>
<comment type="similarity">
    <text evidence="1">Belongs to the UPF0065 (bug) family.</text>
</comment>
<dbReference type="Proteomes" id="UP000236884">
    <property type="component" value="Chromosome"/>
</dbReference>
<keyword evidence="2" id="KW-0732">Signal</keyword>
<dbReference type="InterPro" id="IPR042100">
    <property type="entry name" value="Bug_dom1"/>
</dbReference>
<name>A0A0S3PXW6_9BRAD</name>
<dbReference type="SUPFAM" id="SSF53850">
    <property type="entry name" value="Periplasmic binding protein-like II"/>
    <property type="match status" value="1"/>
</dbReference>
<dbReference type="KEGG" id="vgo:GJW-30_1_03320"/>
<organism evidence="3 4">
    <name type="scientific">Variibacter gotjawalensis</name>
    <dbReference type="NCBI Taxonomy" id="1333996"/>
    <lineage>
        <taxon>Bacteria</taxon>
        <taxon>Pseudomonadati</taxon>
        <taxon>Pseudomonadota</taxon>
        <taxon>Alphaproteobacteria</taxon>
        <taxon>Hyphomicrobiales</taxon>
        <taxon>Nitrobacteraceae</taxon>
        <taxon>Variibacter</taxon>
    </lineage>
</organism>